<evidence type="ECO:0000259" key="10">
    <source>
        <dbReference type="PROSITE" id="PS50893"/>
    </source>
</evidence>
<protein>
    <submittedName>
        <fullName evidence="11">ATP-binding cassette, sub-family G (WHITE), member 5</fullName>
    </submittedName>
</protein>
<dbReference type="Pfam" id="PF00005">
    <property type="entry name" value="ABC_tran"/>
    <property type="match status" value="1"/>
</dbReference>
<dbReference type="PROSITE" id="PS50893">
    <property type="entry name" value="ABC_TRANSPORTER_2"/>
    <property type="match status" value="1"/>
</dbReference>
<dbReference type="Pfam" id="PF01061">
    <property type="entry name" value="ABC2_membrane"/>
    <property type="match status" value="1"/>
</dbReference>
<evidence type="ECO:0000256" key="8">
    <source>
        <dbReference type="ARBA" id="ARBA00023136"/>
    </source>
</evidence>
<evidence type="ECO:0000313" key="11">
    <source>
        <dbReference type="Ensembl" id="ENSNBRP00000017328.1"/>
    </source>
</evidence>
<keyword evidence="6" id="KW-0067">ATP-binding</keyword>
<dbReference type="Pfam" id="PF19055">
    <property type="entry name" value="ABC2_membrane_7"/>
    <property type="match status" value="1"/>
</dbReference>
<proteinExistence type="inferred from homology"/>
<dbReference type="OMA" id="RVRPWWD"/>
<dbReference type="GO" id="GO:0042632">
    <property type="term" value="P:cholesterol homeostasis"/>
    <property type="evidence" value="ECO:0007669"/>
    <property type="project" value="TreeGrafter"/>
</dbReference>
<dbReference type="InterPro" id="IPR003593">
    <property type="entry name" value="AAA+_ATPase"/>
</dbReference>
<keyword evidence="12" id="KW-1185">Reference proteome</keyword>
<dbReference type="PANTHER" id="PTHR48041:SF113">
    <property type="entry name" value="ATP-BINDING CASSETTE SUB-FAMILY G MEMBER 5"/>
    <property type="match status" value="1"/>
</dbReference>
<evidence type="ECO:0000256" key="5">
    <source>
        <dbReference type="ARBA" id="ARBA00022741"/>
    </source>
</evidence>
<feature type="transmembrane region" description="Helical" evidence="9">
    <location>
        <begin position="508"/>
        <end position="527"/>
    </location>
</feature>
<reference evidence="11" key="1">
    <citation type="submission" date="2025-08" db="UniProtKB">
        <authorList>
            <consortium name="Ensembl"/>
        </authorList>
    </citation>
    <scope>IDENTIFICATION</scope>
</reference>
<dbReference type="SMART" id="SM00382">
    <property type="entry name" value="AAA"/>
    <property type="match status" value="1"/>
</dbReference>
<feature type="domain" description="ABC transporter" evidence="10">
    <location>
        <begin position="46"/>
        <end position="271"/>
    </location>
</feature>
<dbReference type="AlphaFoldDB" id="A0A3Q4HAX8"/>
<feature type="transmembrane region" description="Helical" evidence="9">
    <location>
        <begin position="474"/>
        <end position="501"/>
    </location>
</feature>
<evidence type="ECO:0000256" key="2">
    <source>
        <dbReference type="ARBA" id="ARBA00005814"/>
    </source>
</evidence>
<feature type="transmembrane region" description="Helical" evidence="9">
    <location>
        <begin position="442"/>
        <end position="468"/>
    </location>
</feature>
<dbReference type="Bgee" id="ENSNBRG00000013371">
    <property type="expression patterns" value="Expressed in liver"/>
</dbReference>
<dbReference type="PANTHER" id="PTHR48041">
    <property type="entry name" value="ABC TRANSPORTER G FAMILY MEMBER 28"/>
    <property type="match status" value="1"/>
</dbReference>
<dbReference type="STRING" id="32507.ENSNBRP00000017328"/>
<feature type="transmembrane region" description="Helical" evidence="9">
    <location>
        <begin position="400"/>
        <end position="421"/>
    </location>
</feature>
<dbReference type="InterPro" id="IPR027417">
    <property type="entry name" value="P-loop_NTPase"/>
</dbReference>
<dbReference type="GO" id="GO:0140359">
    <property type="term" value="F:ABC-type transporter activity"/>
    <property type="evidence" value="ECO:0007669"/>
    <property type="project" value="InterPro"/>
</dbReference>
<dbReference type="SUPFAM" id="SSF52540">
    <property type="entry name" value="P-loop containing nucleoside triphosphate hydrolases"/>
    <property type="match status" value="1"/>
</dbReference>
<keyword evidence="8 9" id="KW-0472">Membrane</keyword>
<evidence type="ECO:0000256" key="1">
    <source>
        <dbReference type="ARBA" id="ARBA00004141"/>
    </source>
</evidence>
<feature type="transmembrane region" description="Helical" evidence="9">
    <location>
        <begin position="364"/>
        <end position="385"/>
    </location>
</feature>
<keyword evidence="4 9" id="KW-0812">Transmembrane</keyword>
<dbReference type="GO" id="GO:0016887">
    <property type="term" value="F:ATP hydrolysis activity"/>
    <property type="evidence" value="ECO:0007669"/>
    <property type="project" value="InterPro"/>
</dbReference>
<evidence type="ECO:0000313" key="12">
    <source>
        <dbReference type="Proteomes" id="UP000261580"/>
    </source>
</evidence>
<keyword evidence="3" id="KW-0813">Transport</keyword>
<dbReference type="GO" id="GO:0005524">
    <property type="term" value="F:ATP binding"/>
    <property type="evidence" value="ECO:0007669"/>
    <property type="project" value="UniProtKB-KW"/>
</dbReference>
<evidence type="ECO:0000256" key="3">
    <source>
        <dbReference type="ARBA" id="ARBA00022448"/>
    </source>
</evidence>
<dbReference type="GO" id="GO:0033344">
    <property type="term" value="P:cholesterol efflux"/>
    <property type="evidence" value="ECO:0007669"/>
    <property type="project" value="TreeGrafter"/>
</dbReference>
<organism evidence="11 12">
    <name type="scientific">Neolamprologus brichardi</name>
    <name type="common">Fairy cichlid</name>
    <name type="synonym">Lamprologus brichardi</name>
    <dbReference type="NCBI Taxonomy" id="32507"/>
    <lineage>
        <taxon>Eukaryota</taxon>
        <taxon>Metazoa</taxon>
        <taxon>Chordata</taxon>
        <taxon>Craniata</taxon>
        <taxon>Vertebrata</taxon>
        <taxon>Euteleostomi</taxon>
        <taxon>Actinopterygii</taxon>
        <taxon>Neopterygii</taxon>
        <taxon>Teleostei</taxon>
        <taxon>Neoteleostei</taxon>
        <taxon>Acanthomorphata</taxon>
        <taxon>Ovalentaria</taxon>
        <taxon>Cichlomorphae</taxon>
        <taxon>Cichliformes</taxon>
        <taxon>Cichlidae</taxon>
        <taxon>African cichlids</taxon>
        <taxon>Pseudocrenilabrinae</taxon>
        <taxon>Lamprologini</taxon>
        <taxon>Neolamprologus</taxon>
    </lineage>
</organism>
<evidence type="ECO:0000256" key="4">
    <source>
        <dbReference type="ARBA" id="ARBA00022692"/>
    </source>
</evidence>
<dbReference type="Proteomes" id="UP000261580">
    <property type="component" value="Unassembled WGS sequence"/>
</dbReference>
<sequence>MNRFYSMQMEEPQNGKVKESFRFVAEVKKDVWRDSREEQSEPTCSLSVRKISYTVSERVGPWWDLPSYRKRWTRQILNDVSFHVDSGQIMGILGNSGSGKTTLLDAISGRIGNQGTLLGEVFVNGRKLKQEQYQDCFSYVLQSDNLLSYLTVEETLTYTAQLALRKRSAEAIKKKVTLELRLGISFIIFLNLPSLPPTTGLDSMTANQIVVLLAELARRDRIVIVTIHQPRSELFRVFNRIAIMSRGELVFCGQTEEMVDFFSQCGYECPEYCNPFDIYVDFTSVDTRSSEREAATFTRMHEITSAYQRSTIYQSMLEKMEQSLQRSDKPAIPFKSKESPSGAAKLGVLLRRTVRNLSRDRMGVLMRLSQNLIYGLFVAFFVIHLDIDVTKGAVQDRIGIIYQSIGASPYTGMLNAVALFPALRAIGDQESQDGLYTKWQMFLAYIFHILPLSILSVFIFTSFLYWTVGMHPEGLRFLCFTAVVLVPHVIGELLTVVLLGVVQDPNMVNTGVALLNIAGIVVGSGFLRSTQQMPQVFQWLSYLTFQKYSCELLIVTEFHGLQFTCNNSTSLPGACVVTHGNQIIEEGYPGALSRYTLYFVLLYAFLPALLLLGIISFKIRDKVVRH</sequence>
<dbReference type="GeneTree" id="ENSGT00940000157985"/>
<dbReference type="InterPro" id="IPR043926">
    <property type="entry name" value="ABCG_dom"/>
</dbReference>
<dbReference type="InterPro" id="IPR013525">
    <property type="entry name" value="ABC2_TM"/>
</dbReference>
<dbReference type="Ensembl" id="ENSNBRT00000017794.1">
    <property type="protein sequence ID" value="ENSNBRP00000017328.1"/>
    <property type="gene ID" value="ENSNBRG00000013371.1"/>
</dbReference>
<evidence type="ECO:0000256" key="6">
    <source>
        <dbReference type="ARBA" id="ARBA00022840"/>
    </source>
</evidence>
<keyword evidence="7 9" id="KW-1133">Transmembrane helix</keyword>
<comment type="similarity">
    <text evidence="2">Belongs to the ABC transporter superfamily. ABCG family. Eye pigment precursor importer (TC 3.A.1.204) subfamily.</text>
</comment>
<dbReference type="InterPro" id="IPR003439">
    <property type="entry name" value="ABC_transporter-like_ATP-bd"/>
</dbReference>
<dbReference type="InterPro" id="IPR050352">
    <property type="entry name" value="ABCG_transporters"/>
</dbReference>
<accession>A0A3Q4HAX8</accession>
<evidence type="ECO:0000256" key="9">
    <source>
        <dbReference type="SAM" id="Phobius"/>
    </source>
</evidence>
<keyword evidence="5" id="KW-0547">Nucleotide-binding</keyword>
<reference evidence="11" key="2">
    <citation type="submission" date="2025-09" db="UniProtKB">
        <authorList>
            <consortium name="Ensembl"/>
        </authorList>
    </citation>
    <scope>IDENTIFICATION</scope>
</reference>
<dbReference type="GO" id="GO:0043190">
    <property type="term" value="C:ATP-binding cassette (ABC) transporter complex"/>
    <property type="evidence" value="ECO:0007669"/>
    <property type="project" value="TreeGrafter"/>
</dbReference>
<comment type="subcellular location">
    <subcellularLocation>
        <location evidence="1">Membrane</location>
        <topology evidence="1">Multi-pass membrane protein</topology>
    </subcellularLocation>
</comment>
<dbReference type="Gene3D" id="3.40.50.300">
    <property type="entry name" value="P-loop containing nucleotide triphosphate hydrolases"/>
    <property type="match status" value="2"/>
</dbReference>
<dbReference type="GO" id="GO:0016324">
    <property type="term" value="C:apical plasma membrane"/>
    <property type="evidence" value="ECO:0007669"/>
    <property type="project" value="TreeGrafter"/>
</dbReference>
<feature type="transmembrane region" description="Helical" evidence="9">
    <location>
        <begin position="595"/>
        <end position="617"/>
    </location>
</feature>
<evidence type="ECO:0000256" key="7">
    <source>
        <dbReference type="ARBA" id="ARBA00022989"/>
    </source>
</evidence>
<name>A0A3Q4HAX8_NEOBR</name>